<name>A0AAV5SKP0_9BILA</name>
<dbReference type="EMBL" id="BTSX01000002">
    <property type="protein sequence ID" value="GMS83272.1"/>
    <property type="molecule type" value="Genomic_DNA"/>
</dbReference>
<gene>
    <name evidence="1" type="ORF">PENTCL1PPCAC_5447</name>
</gene>
<comment type="caution">
    <text evidence="1">The sequence shown here is derived from an EMBL/GenBank/DDBJ whole genome shotgun (WGS) entry which is preliminary data.</text>
</comment>
<accession>A0AAV5SKP0</accession>
<feature type="non-terminal residue" evidence="1">
    <location>
        <position position="109"/>
    </location>
</feature>
<organism evidence="1 2">
    <name type="scientific">Pristionchus entomophagus</name>
    <dbReference type="NCBI Taxonomy" id="358040"/>
    <lineage>
        <taxon>Eukaryota</taxon>
        <taxon>Metazoa</taxon>
        <taxon>Ecdysozoa</taxon>
        <taxon>Nematoda</taxon>
        <taxon>Chromadorea</taxon>
        <taxon>Rhabditida</taxon>
        <taxon>Rhabditina</taxon>
        <taxon>Diplogasteromorpha</taxon>
        <taxon>Diplogasteroidea</taxon>
        <taxon>Neodiplogasteridae</taxon>
        <taxon>Pristionchus</taxon>
    </lineage>
</organism>
<protein>
    <submittedName>
        <fullName evidence="1">Uncharacterized protein</fullName>
    </submittedName>
</protein>
<dbReference type="Proteomes" id="UP001432027">
    <property type="component" value="Unassembled WGS sequence"/>
</dbReference>
<reference evidence="1" key="1">
    <citation type="submission" date="2023-10" db="EMBL/GenBank/DDBJ databases">
        <title>Genome assembly of Pristionchus species.</title>
        <authorList>
            <person name="Yoshida K."/>
            <person name="Sommer R.J."/>
        </authorList>
    </citation>
    <scope>NUCLEOTIDE SEQUENCE</scope>
    <source>
        <strain evidence="1">RS0144</strain>
    </source>
</reference>
<evidence type="ECO:0000313" key="2">
    <source>
        <dbReference type="Proteomes" id="UP001432027"/>
    </source>
</evidence>
<keyword evidence="2" id="KW-1185">Reference proteome</keyword>
<dbReference type="AlphaFoldDB" id="A0AAV5SKP0"/>
<feature type="non-terminal residue" evidence="1">
    <location>
        <position position="1"/>
    </location>
</feature>
<proteinExistence type="predicted"/>
<evidence type="ECO:0000313" key="1">
    <source>
        <dbReference type="EMBL" id="GMS83272.1"/>
    </source>
</evidence>
<sequence>NIRNCSSCDECSAKLFDSSRNNTWVGFLYELSSLVRSIHIHQHSHCAIRNHRNFLFGLYDVNWAPIILEMFSRKVDKQLPILGKKVWFTASCIAYPNVCTYLYNNHIVR</sequence>